<evidence type="ECO:0000256" key="3">
    <source>
        <dbReference type="ARBA" id="ARBA00022448"/>
    </source>
</evidence>
<feature type="transmembrane region" description="Helical" evidence="8">
    <location>
        <begin position="983"/>
        <end position="1001"/>
    </location>
</feature>
<keyword evidence="7 8" id="KW-0472">Membrane</keyword>
<dbReference type="InterPro" id="IPR004763">
    <property type="entry name" value="CusA-like"/>
</dbReference>
<evidence type="ECO:0000313" key="10">
    <source>
        <dbReference type="Proteomes" id="UP001160519"/>
    </source>
</evidence>
<organism evidence="9 10">
    <name type="scientific">Candidatus Methylobacter titanis</name>
    <dbReference type="NCBI Taxonomy" id="3053457"/>
    <lineage>
        <taxon>Bacteria</taxon>
        <taxon>Pseudomonadati</taxon>
        <taxon>Pseudomonadota</taxon>
        <taxon>Gammaproteobacteria</taxon>
        <taxon>Methylococcales</taxon>
        <taxon>Methylococcaceae</taxon>
        <taxon>Methylobacter</taxon>
    </lineage>
</organism>
<dbReference type="GO" id="GO:0042910">
    <property type="term" value="F:xenobiotic transmembrane transporter activity"/>
    <property type="evidence" value="ECO:0007669"/>
    <property type="project" value="TreeGrafter"/>
</dbReference>
<dbReference type="Proteomes" id="UP001160519">
    <property type="component" value="Unassembled WGS sequence"/>
</dbReference>
<name>A0AA43Q7R8_9GAMM</name>
<dbReference type="GO" id="GO:0005886">
    <property type="term" value="C:plasma membrane"/>
    <property type="evidence" value="ECO:0007669"/>
    <property type="project" value="UniProtKB-SubCell"/>
</dbReference>
<keyword evidence="3" id="KW-0813">Transport</keyword>
<accession>A0AA43Q7R8</accession>
<dbReference type="Gene3D" id="3.30.70.1430">
    <property type="entry name" value="Multidrug efflux transporter AcrB pore domain"/>
    <property type="match status" value="2"/>
</dbReference>
<dbReference type="GO" id="GO:0008324">
    <property type="term" value="F:monoatomic cation transmembrane transporter activity"/>
    <property type="evidence" value="ECO:0007669"/>
    <property type="project" value="InterPro"/>
</dbReference>
<feature type="transmembrane region" description="Helical" evidence="8">
    <location>
        <begin position="924"/>
        <end position="948"/>
    </location>
</feature>
<gene>
    <name evidence="9" type="ORF">PSU93_14190</name>
</gene>
<reference evidence="9" key="1">
    <citation type="submission" date="2023-01" db="EMBL/GenBank/DDBJ databases">
        <title>Biogeochemical cycle of methane in antarctic sediments.</title>
        <authorList>
            <person name="Roldan D.M."/>
            <person name="Menes R.J."/>
        </authorList>
    </citation>
    <scope>NUCLEOTIDE SEQUENCE [LARGE SCALE GENOMIC DNA]</scope>
    <source>
        <strain evidence="9">K-2018 MAG008</strain>
    </source>
</reference>
<comment type="caution">
    <text evidence="9">The sequence shown here is derived from an EMBL/GenBank/DDBJ whole genome shotgun (WGS) entry which is preliminary data.</text>
</comment>
<evidence type="ECO:0000256" key="4">
    <source>
        <dbReference type="ARBA" id="ARBA00022475"/>
    </source>
</evidence>
<comment type="subcellular location">
    <subcellularLocation>
        <location evidence="1">Cell membrane</location>
        <topology evidence="1">Multi-pass membrane protein</topology>
    </subcellularLocation>
</comment>
<dbReference type="InterPro" id="IPR001036">
    <property type="entry name" value="Acrflvin-R"/>
</dbReference>
<proteinExistence type="inferred from homology"/>
<dbReference type="NCBIfam" id="TIGR00914">
    <property type="entry name" value="2A0601"/>
    <property type="match status" value="1"/>
</dbReference>
<evidence type="ECO:0000256" key="2">
    <source>
        <dbReference type="ARBA" id="ARBA00010942"/>
    </source>
</evidence>
<keyword evidence="5 8" id="KW-0812">Transmembrane</keyword>
<evidence type="ECO:0000256" key="8">
    <source>
        <dbReference type="SAM" id="Phobius"/>
    </source>
</evidence>
<evidence type="ECO:0000313" key="9">
    <source>
        <dbReference type="EMBL" id="MDI1232290.1"/>
    </source>
</evidence>
<evidence type="ECO:0000256" key="6">
    <source>
        <dbReference type="ARBA" id="ARBA00022989"/>
    </source>
</evidence>
<dbReference type="AlphaFoldDB" id="A0AA43Q7R8"/>
<keyword evidence="10" id="KW-1185">Reference proteome</keyword>
<dbReference type="SUPFAM" id="SSF82693">
    <property type="entry name" value="Multidrug efflux transporter AcrB pore domain, PN1, PN2, PC1 and PC2 subdomains"/>
    <property type="match status" value="2"/>
</dbReference>
<feature type="transmembrane region" description="Helical" evidence="8">
    <location>
        <begin position="537"/>
        <end position="554"/>
    </location>
</feature>
<feature type="transmembrane region" description="Helical" evidence="8">
    <location>
        <begin position="484"/>
        <end position="504"/>
    </location>
</feature>
<keyword evidence="6 8" id="KW-1133">Transmembrane helix</keyword>
<protein>
    <submittedName>
        <fullName evidence="9">CusA/CzcA family heavy metal efflux RND transporter</fullName>
    </submittedName>
</protein>
<dbReference type="InterPro" id="IPR027463">
    <property type="entry name" value="AcrB_DN_DC_subdom"/>
</dbReference>
<dbReference type="Gene3D" id="3.30.70.1320">
    <property type="entry name" value="Multidrug efflux transporter AcrB pore domain like"/>
    <property type="match status" value="1"/>
</dbReference>
<evidence type="ECO:0000256" key="7">
    <source>
        <dbReference type="ARBA" id="ARBA00023136"/>
    </source>
</evidence>
<dbReference type="Gene3D" id="3.30.70.1440">
    <property type="entry name" value="Multidrug efflux transporter AcrB pore domain"/>
    <property type="match status" value="1"/>
</dbReference>
<dbReference type="PANTHER" id="PTHR32063">
    <property type="match status" value="1"/>
</dbReference>
<dbReference type="Gene3D" id="3.30.2090.10">
    <property type="entry name" value="Multidrug efflux transporter AcrB TolC docking domain, DN and DC subdomains"/>
    <property type="match status" value="2"/>
</dbReference>
<dbReference type="Gene3D" id="1.20.1640.10">
    <property type="entry name" value="Multidrug efflux transporter AcrB transmembrane domain"/>
    <property type="match status" value="2"/>
</dbReference>
<dbReference type="Pfam" id="PF00873">
    <property type="entry name" value="ACR_tran"/>
    <property type="match status" value="1"/>
</dbReference>
<keyword evidence="4" id="KW-1003">Cell membrane</keyword>
<feature type="transmembrane region" description="Helical" evidence="8">
    <location>
        <begin position="898"/>
        <end position="918"/>
    </location>
</feature>
<feature type="transmembrane region" description="Helical" evidence="8">
    <location>
        <begin position="445"/>
        <end position="464"/>
    </location>
</feature>
<dbReference type="SUPFAM" id="SSF82866">
    <property type="entry name" value="Multidrug efflux transporter AcrB transmembrane domain"/>
    <property type="match status" value="2"/>
</dbReference>
<feature type="transmembrane region" description="Helical" evidence="8">
    <location>
        <begin position="365"/>
        <end position="384"/>
    </location>
</feature>
<comment type="similarity">
    <text evidence="2">Belongs to the resistance-nodulation-cell division (RND) (TC 2.A.6) family.</text>
</comment>
<sequence length="1050" mass="115402">MTDFIINSSLKDRFIVLLGAIILALAGVWSFKNMPLDAIPDLSDVQVIVFTDYEGQSPQVIEDQITYPLTTAMLAVPHAKVVRGYSFFGLSFVYIIFEDGTDIYWARSRVLEYLNYVKGRLPPSVTPTLGPDATGVGWIYEYALVDKTGKHDLAQLRSIQDWYLRYPLQTVSGVSEVASVGGYVKQYQVEVDPNSLQAYQIPLSTVITAIKRSNNDVGGRLFEMGETEYMVRGLGYIKSIADLKTIPVGVDANGTPIRLQDVAHIQIGPELRRGIVELNGEGEVAGGVVIMRFGENALATIKDVRKKLDALKKGLPEGVEIVTVYDRGSLIERAVGTLNEALIQELIIVCALVALFLLHLRSSLVIVITLPLGILMAFIVMKWQGINANIMSLGGIALAIGDMVDGAVVMVENAHKHLAAAAEKKQAELSEKERWQIIGESSREVGAGLFFSLLVITVSFLPIITMEAQEGRLFSPLAYTKTYAMGAAAILTITLVPVLVGYFVRGKIIPEKKNPINRFLHFIHSPVLKLAMRWRPLTLIIAALLMASTLYPLSKIGSEFMPPLDEGDILYMPSTFPGISITKAKELLQQTDKMLKTFPEVHHVFGKIGRAETATDAAPLMMMETTIQLKPKEQWPDPTKTTRQLMAEMDKAIRFPGLANAWTMPIKTRIDMLSTGIKTPVGIKVAGPDLNVLQSLSLEIEQAMKTLPETLSAYGDRAVSGYFLDFDINREAAARYGLTTGDVQDVIQSAIGGMNITETVEGLERYPVNLRYPRDLRDNLQALQRVLIPTPTGSQIPLTLVADIKFTRGADVIKTEDAKPNAWIYVDIKTSDIGGFVAQAQKNLAERVKLPAGYTVAWSGQFEYMERAGQRLRIVVPITLLLIFILLYSAFRNLTEPTIVMLAIPFSLIGGIWLIYWLGFNLSIGVYVGFIALAGTAAETGVMVLSFIDIEIEKLREKKQAPLTCEEIRAVTEAATALRVRPVAITSLANIVGLIPIMWATGTGADVTQRVAAPAMGGMLTVLILSLLVFPVIYSLVLQFQEKRKQGINA</sequence>
<evidence type="ECO:0000256" key="5">
    <source>
        <dbReference type="ARBA" id="ARBA00022692"/>
    </source>
</evidence>
<dbReference type="SUPFAM" id="SSF82714">
    <property type="entry name" value="Multidrug efflux transporter AcrB TolC docking domain, DN and DC subdomains"/>
    <property type="match status" value="2"/>
</dbReference>
<dbReference type="EMBL" id="JAQSDF010000073">
    <property type="protein sequence ID" value="MDI1232290.1"/>
    <property type="molecule type" value="Genomic_DNA"/>
</dbReference>
<feature type="transmembrane region" description="Helical" evidence="8">
    <location>
        <begin position="874"/>
        <end position="891"/>
    </location>
</feature>
<evidence type="ECO:0000256" key="1">
    <source>
        <dbReference type="ARBA" id="ARBA00004651"/>
    </source>
</evidence>
<dbReference type="PRINTS" id="PR00702">
    <property type="entry name" value="ACRIFLAVINRP"/>
</dbReference>
<feature type="transmembrane region" description="Helical" evidence="8">
    <location>
        <begin position="1013"/>
        <end position="1037"/>
    </location>
</feature>
<dbReference type="PANTHER" id="PTHR32063:SF19">
    <property type="entry name" value="CATION EFFLUX SYSTEM PROTEIN CUSA"/>
    <property type="match status" value="1"/>
</dbReference>